<accession>A0ABT0TZZ7</accession>
<dbReference type="Proteomes" id="UP001202961">
    <property type="component" value="Unassembled WGS sequence"/>
</dbReference>
<dbReference type="EMBL" id="JAMQBK010000017">
    <property type="protein sequence ID" value="MCM2370145.1"/>
    <property type="molecule type" value="Genomic_DNA"/>
</dbReference>
<name>A0ABT0TZZ7_9BACT</name>
<keyword evidence="3" id="KW-0560">Oxidoreductase</keyword>
<dbReference type="InterPro" id="IPR007803">
    <property type="entry name" value="Asp/Arg/Pro-Hydrxlase"/>
</dbReference>
<organism evidence="5 6">
    <name type="scientific">Aporhodopirellula aestuarii</name>
    <dbReference type="NCBI Taxonomy" id="2950107"/>
    <lineage>
        <taxon>Bacteria</taxon>
        <taxon>Pseudomonadati</taxon>
        <taxon>Planctomycetota</taxon>
        <taxon>Planctomycetia</taxon>
        <taxon>Pirellulales</taxon>
        <taxon>Pirellulaceae</taxon>
        <taxon>Aporhodopirellula</taxon>
    </lineage>
</organism>
<dbReference type="RefSeq" id="WP_250927817.1">
    <property type="nucleotide sequence ID" value="NZ_JAMQBK010000017.1"/>
</dbReference>
<protein>
    <submittedName>
        <fullName evidence="5">Aspartyl/asparaginyl beta-hydroxylase domain-containing protein</fullName>
    </submittedName>
</protein>
<gene>
    <name evidence="5" type="ORF">NB063_05840</name>
</gene>
<dbReference type="PANTHER" id="PTHR46332:SF5">
    <property type="entry name" value="ASPARTATE BETA-HYDROXYLASE DOMAIN CONTAINING 2"/>
    <property type="match status" value="1"/>
</dbReference>
<evidence type="ECO:0000259" key="4">
    <source>
        <dbReference type="Pfam" id="PF05118"/>
    </source>
</evidence>
<sequence length="377" mass="43375">MIESKQSDTRSSSDADAMTLDELMRTSYEDYDIKGSPFVFPAIVRRWVSRFASLDYRIFAFVLWVLHRTWGFIGRRHSNPLAKVWSELAWQFTLRDGLRLGKAFAELDQHPTFRNGCAELNFRNSLDATFYRGSFLDPFFAQGPWEITETTHPLQQPQYFVAGIPSSRWYDPDEFEWKDFVEQSFPQAHEEVLQLLSDHCDQFGIFRTEIDGTVDGWNTFIFYANGRRQAKSCERAPRLADVADAMIAYEEGELTMLSSLNPRSYIPPHVGPINGILRCHLPLLVPDNCGLRVGGEEITWTEGKVLVFDDSFVHEVWNQSDQVRIVLFFNAWHPALSLPERQALANVRRAYNQTPAGRNWLHRNEEARTSTVVPSAG</sequence>
<evidence type="ECO:0000256" key="2">
    <source>
        <dbReference type="ARBA" id="ARBA00022964"/>
    </source>
</evidence>
<keyword evidence="2" id="KW-0223">Dioxygenase</keyword>
<dbReference type="SUPFAM" id="SSF51197">
    <property type="entry name" value="Clavaminate synthase-like"/>
    <property type="match status" value="1"/>
</dbReference>
<dbReference type="PANTHER" id="PTHR46332">
    <property type="entry name" value="ASPARTATE BETA-HYDROXYLASE DOMAIN-CONTAINING PROTEIN 2"/>
    <property type="match status" value="1"/>
</dbReference>
<evidence type="ECO:0000256" key="3">
    <source>
        <dbReference type="ARBA" id="ARBA00023002"/>
    </source>
</evidence>
<feature type="domain" description="Aspartyl/asparaginy/proline hydroxylase" evidence="4">
    <location>
        <begin position="183"/>
        <end position="334"/>
    </location>
</feature>
<dbReference type="Gene3D" id="2.60.120.330">
    <property type="entry name" value="B-lactam Antibiotic, Isopenicillin N Synthase, Chain"/>
    <property type="match status" value="1"/>
</dbReference>
<dbReference type="InterPro" id="IPR051821">
    <property type="entry name" value="Asp/Asn_beta-hydroxylase"/>
</dbReference>
<comment type="similarity">
    <text evidence="1">Belongs to the aspartyl/asparaginyl beta-hydroxylase family.</text>
</comment>
<reference evidence="5 6" key="1">
    <citation type="journal article" date="2022" name="Syst. Appl. Microbiol.">
        <title>Rhodopirellula aestuarii sp. nov., a novel member of the genus Rhodopirellula isolated from brackish sediments collected in the Tagus River estuary, Portugal.</title>
        <authorList>
            <person name="Vitorino I.R."/>
            <person name="Klimek D."/>
            <person name="Calusinska M."/>
            <person name="Lobo-da-Cunha A."/>
            <person name="Vasconcelos V."/>
            <person name="Lage O.M."/>
        </authorList>
    </citation>
    <scope>NUCLEOTIDE SEQUENCE [LARGE SCALE GENOMIC DNA]</scope>
    <source>
        <strain evidence="5 6">ICT_H3.1</strain>
    </source>
</reference>
<proteinExistence type="inferred from homology"/>
<evidence type="ECO:0000313" key="5">
    <source>
        <dbReference type="EMBL" id="MCM2370145.1"/>
    </source>
</evidence>
<dbReference type="Pfam" id="PF05118">
    <property type="entry name" value="Asp_Arg_Hydrox"/>
    <property type="match status" value="1"/>
</dbReference>
<keyword evidence="6" id="KW-1185">Reference proteome</keyword>
<evidence type="ECO:0000256" key="1">
    <source>
        <dbReference type="ARBA" id="ARBA00007730"/>
    </source>
</evidence>
<evidence type="ECO:0000313" key="6">
    <source>
        <dbReference type="Proteomes" id="UP001202961"/>
    </source>
</evidence>
<dbReference type="InterPro" id="IPR027443">
    <property type="entry name" value="IPNS-like_sf"/>
</dbReference>
<comment type="caution">
    <text evidence="5">The sequence shown here is derived from an EMBL/GenBank/DDBJ whole genome shotgun (WGS) entry which is preliminary data.</text>
</comment>